<keyword evidence="1" id="KW-0175">Coiled coil</keyword>
<evidence type="ECO:0000256" key="2">
    <source>
        <dbReference type="SAM" id="MobiDB-lite"/>
    </source>
</evidence>
<comment type="caution">
    <text evidence="4">The sequence shown here is derived from an EMBL/GenBank/DDBJ whole genome shotgun (WGS) entry which is preliminary data.</text>
</comment>
<dbReference type="InterPro" id="IPR013103">
    <property type="entry name" value="RVT_2"/>
</dbReference>
<evidence type="ECO:0000313" key="4">
    <source>
        <dbReference type="EMBL" id="GEU52793.1"/>
    </source>
</evidence>
<evidence type="ECO:0000256" key="1">
    <source>
        <dbReference type="SAM" id="Coils"/>
    </source>
</evidence>
<reference evidence="4" key="1">
    <citation type="journal article" date="2019" name="Sci. Rep.">
        <title>Draft genome of Tanacetum cinerariifolium, the natural source of mosquito coil.</title>
        <authorList>
            <person name="Yamashiro T."/>
            <person name="Shiraishi A."/>
            <person name="Satake H."/>
            <person name="Nakayama K."/>
        </authorList>
    </citation>
    <scope>NUCLEOTIDE SEQUENCE</scope>
</reference>
<dbReference type="Pfam" id="PF07727">
    <property type="entry name" value="RVT_2"/>
    <property type="match status" value="1"/>
</dbReference>
<dbReference type="EMBL" id="BKCJ010003071">
    <property type="protein sequence ID" value="GEU52793.1"/>
    <property type="molecule type" value="Genomic_DNA"/>
</dbReference>
<name>A0A6L2KT75_TANCI</name>
<organism evidence="4">
    <name type="scientific">Tanacetum cinerariifolium</name>
    <name type="common">Dalmatian daisy</name>
    <name type="synonym">Chrysanthemum cinerariifolium</name>
    <dbReference type="NCBI Taxonomy" id="118510"/>
    <lineage>
        <taxon>Eukaryota</taxon>
        <taxon>Viridiplantae</taxon>
        <taxon>Streptophyta</taxon>
        <taxon>Embryophyta</taxon>
        <taxon>Tracheophyta</taxon>
        <taxon>Spermatophyta</taxon>
        <taxon>Magnoliopsida</taxon>
        <taxon>eudicotyledons</taxon>
        <taxon>Gunneridae</taxon>
        <taxon>Pentapetalae</taxon>
        <taxon>asterids</taxon>
        <taxon>campanulids</taxon>
        <taxon>Asterales</taxon>
        <taxon>Asteraceae</taxon>
        <taxon>Asteroideae</taxon>
        <taxon>Anthemideae</taxon>
        <taxon>Anthemidinae</taxon>
        <taxon>Tanacetum</taxon>
    </lineage>
</organism>
<feature type="coiled-coil region" evidence="1">
    <location>
        <begin position="137"/>
        <end position="199"/>
    </location>
</feature>
<feature type="region of interest" description="Disordered" evidence="2">
    <location>
        <begin position="377"/>
        <end position="423"/>
    </location>
</feature>
<proteinExistence type="predicted"/>
<gene>
    <name evidence="4" type="ORF">Tci_024771</name>
</gene>
<feature type="domain" description="Reverse transcriptase Ty1/copia-type" evidence="3">
    <location>
        <begin position="567"/>
        <end position="636"/>
    </location>
</feature>
<protein>
    <submittedName>
        <fullName evidence="4">Gag-Pol polyprotein</fullName>
    </submittedName>
</protein>
<feature type="compositionally biased region" description="Polar residues" evidence="2">
    <location>
        <begin position="396"/>
        <end position="406"/>
    </location>
</feature>
<evidence type="ECO:0000259" key="3">
    <source>
        <dbReference type="Pfam" id="PF07727"/>
    </source>
</evidence>
<dbReference type="AlphaFoldDB" id="A0A6L2KT75"/>
<sequence>MVGGNGGNQFRQYARQNIRNQNGYNVVQNVRNQVIHNAVQNPGVQNVKNKKGLIVVSRIANQNPNGNADLDEIKIINANCILMANLQQASTSDTSNLQTKLEHTKEHFENCIIKKENEYTKLWNAWYKKCEEYKYDKISYDKAYNDMQQKIERLQAQLGNQKGKSKDTPCVSNTLDPLSRKLENENVELEFQVWNYEKENAHLKTTYKNLFDFTSVTRAQTKTIIDSLQDKLHDMIYENAKLRAQLFDKVSKHKDTAKCTSVNTQFCKQSILEKLPSSSGLKLYAVTPFPKSKGLPKIDEIHALSKPITSNLVPTPQESKFMKNDNVIAPGMFRINPFKPSREEKYAPNKVRASVRTNPISVSQPYVITKKNVNSDSNGLSSIGVDNTAKTRRPQPRSNMKNDMVTSASKSSCSKNKKVEVEEHPTDLLLSKNKKHMSSECNNVKLATRNDKSKVVCAMSMYDDYIGGQPSAAPRTTPTAQAPPDVDGLETRQQHAQQQENQALLQHETIADNVPNAMLDGNTIVNPFATPSTTVSTMEPKNVKEAMTDPAWIEAMEEELLQFKRLDVWVLVPPSDNKKHLTLKWLFKNNHDEENTIIRNKTRLVVKGYCQDEGIDFEDSFTLVARMEAIRIFMAYVHFGA</sequence>
<accession>A0A6L2KT75</accession>